<dbReference type="RefSeq" id="WP_229812802.1">
    <property type="nucleotide sequence ID" value="NZ_BMRE01000018.1"/>
</dbReference>
<evidence type="ECO:0000313" key="3">
    <source>
        <dbReference type="Proteomes" id="UP000649573"/>
    </source>
</evidence>
<sequence length="484" mass="54055">MRGARLRGTHGLFDEQEGQGTQGGDLEIADVLERHVDALSNRLSLAKPAHDENSAYYESEHRLKAIGVGTPPEMRMLVSAIGWPRVYVDALEERLDVEGFRLAGESYTDERLWSWWQANNLDVESSLAHLEALIHGVSYVTISAPGKLDDPDMPVIRVESPTSMVADIDPRTRKVRRALRLYVDELDPTQDAATLYLPNETIYFVRRSGAARWRIESRVRHQLGVVPVIPIINRERLSDRVGRSEITPEVRSMTDAAARIMMNLQATAELMAVPQRLLFGVAQDEFAANPENPGAVLEAYYARILAFENEAGRAEQFQAAELRNFVEALGELAKHVASYTGLPPQYLSFQSDNPASAEAIRSSESRLVKKSERKARMFGSAWEEVMRVAMLIMDQAIPKNAYRMETIWRDPSTPTYSAKADAVGKLYAAGMGVIPLEQARIDLGYSAEQRRQMRDWDNQNPTAQLNALLSGPRLPAREPAAEAA</sequence>
<keyword evidence="3" id="KW-1185">Reference proteome</keyword>
<dbReference type="Proteomes" id="UP000649573">
    <property type="component" value="Unassembled WGS sequence"/>
</dbReference>
<reference evidence="3" key="1">
    <citation type="journal article" date="2019" name="Int. J. Syst. Evol. Microbiol.">
        <title>The Global Catalogue of Microorganisms (GCM) 10K type strain sequencing project: providing services to taxonomists for standard genome sequencing and annotation.</title>
        <authorList>
            <consortium name="The Broad Institute Genomics Platform"/>
            <consortium name="The Broad Institute Genome Sequencing Center for Infectious Disease"/>
            <person name="Wu L."/>
            <person name="Ma J."/>
        </authorList>
    </citation>
    <scope>NUCLEOTIDE SEQUENCE [LARGE SCALE GENOMIC DNA]</scope>
    <source>
        <strain evidence="3">JCM 3296</strain>
    </source>
</reference>
<comment type="caution">
    <text evidence="2">The sequence shown here is derived from an EMBL/GenBank/DDBJ whole genome shotgun (WGS) entry which is preliminary data.</text>
</comment>
<dbReference type="Pfam" id="PF05133">
    <property type="entry name" value="SPP1_portal"/>
    <property type="match status" value="1"/>
</dbReference>
<organism evidence="2 3">
    <name type="scientific">Lentzea flava</name>
    <dbReference type="NCBI Taxonomy" id="103732"/>
    <lineage>
        <taxon>Bacteria</taxon>
        <taxon>Bacillati</taxon>
        <taxon>Actinomycetota</taxon>
        <taxon>Actinomycetes</taxon>
        <taxon>Pseudonocardiales</taxon>
        <taxon>Pseudonocardiaceae</taxon>
        <taxon>Lentzea</taxon>
    </lineage>
</organism>
<evidence type="ECO:0008006" key="4">
    <source>
        <dbReference type="Google" id="ProtNLM"/>
    </source>
</evidence>
<dbReference type="EMBL" id="BMRE01000018">
    <property type="protein sequence ID" value="GGU45864.1"/>
    <property type="molecule type" value="Genomic_DNA"/>
</dbReference>
<proteinExistence type="predicted"/>
<name>A0ABQ2UR82_9PSEU</name>
<dbReference type="InterPro" id="IPR021145">
    <property type="entry name" value="Portal_protein_SPP1_Gp6-like"/>
</dbReference>
<feature type="region of interest" description="Disordered" evidence="1">
    <location>
        <begin position="1"/>
        <end position="22"/>
    </location>
</feature>
<protein>
    <recommendedName>
        <fullName evidence="4">Phage portal protein, SPP1 Gp6-like</fullName>
    </recommendedName>
</protein>
<evidence type="ECO:0000256" key="1">
    <source>
        <dbReference type="SAM" id="MobiDB-lite"/>
    </source>
</evidence>
<evidence type="ECO:0000313" key="2">
    <source>
        <dbReference type="EMBL" id="GGU45864.1"/>
    </source>
</evidence>
<gene>
    <name evidence="2" type="ORF">GCM10010178_42950</name>
</gene>
<accession>A0ABQ2UR82</accession>